<dbReference type="EMBL" id="VUMS01000052">
    <property type="protein sequence ID" value="MST67880.1"/>
    <property type="molecule type" value="Genomic_DNA"/>
</dbReference>
<gene>
    <name evidence="3" type="ORF">FYJ57_14500</name>
</gene>
<reference evidence="3 4" key="1">
    <citation type="submission" date="2019-08" db="EMBL/GenBank/DDBJ databases">
        <title>In-depth cultivation of the pig gut microbiome towards novel bacterial diversity and tailored functional studies.</title>
        <authorList>
            <person name="Wylensek D."/>
            <person name="Hitch T.C.A."/>
            <person name="Clavel T."/>
        </authorList>
    </citation>
    <scope>NUCLEOTIDE SEQUENCE [LARGE SCALE GENOMIC DNA]</scope>
    <source>
        <strain evidence="3 4">BSM-380-WT-5A</strain>
    </source>
</reference>
<dbReference type="SMART" id="SM00530">
    <property type="entry name" value="HTH_XRE"/>
    <property type="match status" value="1"/>
</dbReference>
<dbReference type="Pfam" id="PF01381">
    <property type="entry name" value="HTH_3"/>
    <property type="match status" value="1"/>
</dbReference>
<organism evidence="3 4">
    <name type="scientific">Oliverpabstia intestinalis</name>
    <dbReference type="NCBI Taxonomy" id="2606633"/>
    <lineage>
        <taxon>Bacteria</taxon>
        <taxon>Bacillati</taxon>
        <taxon>Bacillota</taxon>
        <taxon>Clostridia</taxon>
        <taxon>Lachnospirales</taxon>
        <taxon>Lachnospiraceae</taxon>
        <taxon>Oliverpabstia</taxon>
    </lineage>
</organism>
<dbReference type="PANTHER" id="PTHR46558:SF11">
    <property type="entry name" value="HTH-TYPE TRANSCRIPTIONAL REGULATOR XRE"/>
    <property type="match status" value="1"/>
</dbReference>
<name>A0A7X2P689_9FIRM</name>
<protein>
    <submittedName>
        <fullName evidence="3">Helix-turn-helix domain-containing protein</fullName>
    </submittedName>
</protein>
<accession>A0A7X2P689</accession>
<dbReference type="GO" id="GO:0003677">
    <property type="term" value="F:DNA binding"/>
    <property type="evidence" value="ECO:0007669"/>
    <property type="project" value="UniProtKB-KW"/>
</dbReference>
<dbReference type="Proteomes" id="UP000440513">
    <property type="component" value="Unassembled WGS sequence"/>
</dbReference>
<dbReference type="SUPFAM" id="SSF47413">
    <property type="entry name" value="lambda repressor-like DNA-binding domains"/>
    <property type="match status" value="1"/>
</dbReference>
<proteinExistence type="predicted"/>
<evidence type="ECO:0000313" key="3">
    <source>
        <dbReference type="EMBL" id="MST67880.1"/>
    </source>
</evidence>
<dbReference type="Gene3D" id="1.10.260.40">
    <property type="entry name" value="lambda repressor-like DNA-binding domains"/>
    <property type="match status" value="1"/>
</dbReference>
<evidence type="ECO:0000313" key="4">
    <source>
        <dbReference type="Proteomes" id="UP000440513"/>
    </source>
</evidence>
<dbReference type="AlphaFoldDB" id="A0A7X2P689"/>
<dbReference type="InterPro" id="IPR010982">
    <property type="entry name" value="Lambda_DNA-bd_dom_sf"/>
</dbReference>
<feature type="domain" description="HTH cro/C1-type" evidence="2">
    <location>
        <begin position="8"/>
        <end position="62"/>
    </location>
</feature>
<keyword evidence="1" id="KW-0238">DNA-binding</keyword>
<comment type="caution">
    <text evidence="3">The sequence shown here is derived from an EMBL/GenBank/DDBJ whole genome shotgun (WGS) entry which is preliminary data.</text>
</comment>
<evidence type="ECO:0000256" key="1">
    <source>
        <dbReference type="ARBA" id="ARBA00023125"/>
    </source>
</evidence>
<evidence type="ECO:0000259" key="2">
    <source>
        <dbReference type="PROSITE" id="PS50943"/>
    </source>
</evidence>
<keyword evidence="4" id="KW-1185">Reference proteome</keyword>
<dbReference type="PROSITE" id="PS50943">
    <property type="entry name" value="HTH_CROC1"/>
    <property type="match status" value="1"/>
</dbReference>
<dbReference type="InterPro" id="IPR001387">
    <property type="entry name" value="Cro/C1-type_HTH"/>
</dbReference>
<dbReference type="CDD" id="cd00093">
    <property type="entry name" value="HTH_XRE"/>
    <property type="match status" value="1"/>
</dbReference>
<sequence length="66" mass="7933">MMEFQTNLKKLRTEEGLTQDQLALLVETSTDTIGRIERKQKIASYEVLFRIARYFDKPVEDVFWYE</sequence>
<dbReference type="PANTHER" id="PTHR46558">
    <property type="entry name" value="TRACRIPTIONAL REGULATORY PROTEIN-RELATED-RELATED"/>
    <property type="match status" value="1"/>
</dbReference>